<dbReference type="AlphaFoldDB" id="A0AAE0IDP9"/>
<accession>A0AAE0IDP9</accession>
<dbReference type="Proteomes" id="UP001286456">
    <property type="component" value="Unassembled WGS sequence"/>
</dbReference>
<protein>
    <submittedName>
        <fullName evidence="2">Uncharacterized protein</fullName>
    </submittedName>
</protein>
<proteinExistence type="predicted"/>
<feature type="compositionally biased region" description="Basic and acidic residues" evidence="1">
    <location>
        <begin position="337"/>
        <end position="372"/>
    </location>
</feature>
<gene>
    <name evidence="2" type="ORF">B0T19DRAFT_442727</name>
</gene>
<comment type="caution">
    <text evidence="2">The sequence shown here is derived from an EMBL/GenBank/DDBJ whole genome shotgun (WGS) entry which is preliminary data.</text>
</comment>
<organism evidence="2 3">
    <name type="scientific">Cercophora scortea</name>
    <dbReference type="NCBI Taxonomy" id="314031"/>
    <lineage>
        <taxon>Eukaryota</taxon>
        <taxon>Fungi</taxon>
        <taxon>Dikarya</taxon>
        <taxon>Ascomycota</taxon>
        <taxon>Pezizomycotina</taxon>
        <taxon>Sordariomycetes</taxon>
        <taxon>Sordariomycetidae</taxon>
        <taxon>Sordariales</taxon>
        <taxon>Lasiosphaeriaceae</taxon>
        <taxon>Cercophora</taxon>
    </lineage>
</organism>
<feature type="compositionally biased region" description="Basic and acidic residues" evidence="1">
    <location>
        <begin position="280"/>
        <end position="290"/>
    </location>
</feature>
<reference evidence="2" key="1">
    <citation type="journal article" date="2023" name="Mol. Phylogenet. Evol.">
        <title>Genome-scale phylogeny and comparative genomics of the fungal order Sordariales.</title>
        <authorList>
            <person name="Hensen N."/>
            <person name="Bonometti L."/>
            <person name="Westerberg I."/>
            <person name="Brannstrom I.O."/>
            <person name="Guillou S."/>
            <person name="Cros-Aarteil S."/>
            <person name="Calhoun S."/>
            <person name="Haridas S."/>
            <person name="Kuo A."/>
            <person name="Mondo S."/>
            <person name="Pangilinan J."/>
            <person name="Riley R."/>
            <person name="LaButti K."/>
            <person name="Andreopoulos B."/>
            <person name="Lipzen A."/>
            <person name="Chen C."/>
            <person name="Yan M."/>
            <person name="Daum C."/>
            <person name="Ng V."/>
            <person name="Clum A."/>
            <person name="Steindorff A."/>
            <person name="Ohm R.A."/>
            <person name="Martin F."/>
            <person name="Silar P."/>
            <person name="Natvig D.O."/>
            <person name="Lalanne C."/>
            <person name="Gautier V."/>
            <person name="Ament-Velasquez S.L."/>
            <person name="Kruys A."/>
            <person name="Hutchinson M.I."/>
            <person name="Powell A.J."/>
            <person name="Barry K."/>
            <person name="Miller A.N."/>
            <person name="Grigoriev I.V."/>
            <person name="Debuchy R."/>
            <person name="Gladieux P."/>
            <person name="Hiltunen Thoren M."/>
            <person name="Johannesson H."/>
        </authorList>
    </citation>
    <scope>NUCLEOTIDE SEQUENCE</scope>
    <source>
        <strain evidence="2">SMH4131-1</strain>
    </source>
</reference>
<sequence>MLRGNSTKLAGPSNAGNPPLSAPNSLGLTPLDSVQLAKNPFTVPIAADGSSTAIILAGPPLINHKPVQHGELLIGREFCKIPYLEEKVTLLKATLEQERLNLAALIRQNATAKLIGEVRRSIGRMEANLRNTGAKLVRKTIYRDEMLAQRHERGRVLPAPTPIIKQEPSSPPPVQTQNHWYDAHRQEFVPYYPAPQAAPYYPAPHAAPYYGWGAETAHSPSLYDIPEYPGPYDGQRKPWDGWEDLDRPAPEALEPCQLRYSESPEPRVKRARVRSPESLSIDRKNPERKVLGSITNKPRPTSPRREPLLPRPSNKSVAPAFTPRCEGANTNTTTNRQDPDSARRAEKRWRESSSDNEHSRDGREAKRCREASSDDECQSDLMFSRFDNPACFHQVRSALVGQPGIRSAAGVKDREIIEILD</sequence>
<feature type="region of interest" description="Disordered" evidence="1">
    <location>
        <begin position="253"/>
        <end position="374"/>
    </location>
</feature>
<name>A0AAE0IDP9_9PEZI</name>
<dbReference type="EMBL" id="JAUEPO010000004">
    <property type="protein sequence ID" value="KAK3323230.1"/>
    <property type="molecule type" value="Genomic_DNA"/>
</dbReference>
<feature type="region of interest" description="Disordered" evidence="1">
    <location>
        <begin position="1"/>
        <end position="24"/>
    </location>
</feature>
<keyword evidence="3" id="KW-1185">Reference proteome</keyword>
<evidence type="ECO:0000313" key="2">
    <source>
        <dbReference type="EMBL" id="KAK3323230.1"/>
    </source>
</evidence>
<evidence type="ECO:0000256" key="1">
    <source>
        <dbReference type="SAM" id="MobiDB-lite"/>
    </source>
</evidence>
<reference evidence="2" key="2">
    <citation type="submission" date="2023-06" db="EMBL/GenBank/DDBJ databases">
        <authorList>
            <consortium name="Lawrence Berkeley National Laboratory"/>
            <person name="Haridas S."/>
            <person name="Hensen N."/>
            <person name="Bonometti L."/>
            <person name="Westerberg I."/>
            <person name="Brannstrom I.O."/>
            <person name="Guillou S."/>
            <person name="Cros-Aarteil S."/>
            <person name="Calhoun S."/>
            <person name="Kuo A."/>
            <person name="Mondo S."/>
            <person name="Pangilinan J."/>
            <person name="Riley R."/>
            <person name="Labutti K."/>
            <person name="Andreopoulos B."/>
            <person name="Lipzen A."/>
            <person name="Chen C."/>
            <person name="Yanf M."/>
            <person name="Daum C."/>
            <person name="Ng V."/>
            <person name="Clum A."/>
            <person name="Steindorff A."/>
            <person name="Ohm R."/>
            <person name="Martin F."/>
            <person name="Silar P."/>
            <person name="Natvig D."/>
            <person name="Lalanne C."/>
            <person name="Gautier V."/>
            <person name="Ament-Velasquez S.L."/>
            <person name="Kruys A."/>
            <person name="Hutchinson M.I."/>
            <person name="Powell A.J."/>
            <person name="Barry K."/>
            <person name="Miller A.N."/>
            <person name="Grigoriev I.V."/>
            <person name="Debuchy R."/>
            <person name="Gladieux P."/>
            <person name="Thoren M.H."/>
            <person name="Johannesson H."/>
        </authorList>
    </citation>
    <scope>NUCLEOTIDE SEQUENCE</scope>
    <source>
        <strain evidence="2">SMH4131-1</strain>
    </source>
</reference>
<evidence type="ECO:0000313" key="3">
    <source>
        <dbReference type="Proteomes" id="UP001286456"/>
    </source>
</evidence>